<feature type="binding site" evidence="10">
    <location>
        <position position="130"/>
    </location>
    <ligand>
        <name>L-histidine</name>
        <dbReference type="ChEBI" id="CHEBI:57595"/>
    </ligand>
</feature>
<evidence type="ECO:0000256" key="7">
    <source>
        <dbReference type="ARBA" id="ARBA00023146"/>
    </source>
</evidence>
<protein>
    <recommendedName>
        <fullName evidence="9">Histidine--tRNA ligase</fullName>
        <ecNumber evidence="9">6.1.1.21</ecNumber>
    </recommendedName>
    <alternativeName>
        <fullName evidence="9">Histidyl-tRNA synthetase</fullName>
        <shortName evidence="9">HisRS</shortName>
    </alternativeName>
</protein>
<sequence length="487" mass="52396">MAADARPKARLPGGLADVAAGDVEERQAMLDALLATYRLHGFAPLETPAVEYLDALGKNLPDEDAPDQGVFALRDDDEQWIALRYDLTAPLARYVAQHRQELPTPFRRYQAGPVWRREKPGPGRFRQFTQCDFDTVGSGSMAVDAEACALLGASLEAAGIAPGDYEVRVNDRKVLNGVLARAGVTEPDRQLEVLRAIDKLDRLGIDGVRQLLGEGRRDRSGDFTAGAGLRDDQAEPVLAFVAAGDPSRTAVLDTLADLVGDDPTGREGVEELAAIAAALDAMGVGPEVVFDPSVVRGLAYYTGPVFEAALTFETLDEKGRPREFGSVAGGGRYDDLVQRFTGQAVPACGASVGVDRLLAALRTRRAEVDAPADGPVVVTVMDRDRLADYHAMAAELRSAGIRAEVYMGTQKLQKQLSYADKRRAPVAVIAGEREFDAGEVQLKDLVLGAERSREITDRDEWRTDRTAQRSVGRSELVGAVSEILAGA</sequence>
<organism evidence="12 13">
    <name type="scientific">Iamia majanohamensis</name>
    <dbReference type="NCBI Taxonomy" id="467976"/>
    <lineage>
        <taxon>Bacteria</taxon>
        <taxon>Bacillati</taxon>
        <taxon>Actinomycetota</taxon>
        <taxon>Acidimicrobiia</taxon>
        <taxon>Acidimicrobiales</taxon>
        <taxon>Iamiaceae</taxon>
        <taxon>Iamia</taxon>
    </lineage>
</organism>
<dbReference type="EMBL" id="CP116942">
    <property type="protein sequence ID" value="WCO66484.1"/>
    <property type="molecule type" value="Genomic_DNA"/>
</dbReference>
<evidence type="ECO:0000256" key="3">
    <source>
        <dbReference type="ARBA" id="ARBA00022598"/>
    </source>
</evidence>
<feature type="binding site" evidence="10">
    <location>
        <position position="134"/>
    </location>
    <ligand>
        <name>L-histidine</name>
        <dbReference type="ChEBI" id="CHEBI:57595"/>
    </ligand>
</feature>
<reference evidence="12" key="1">
    <citation type="submission" date="2023-01" db="EMBL/GenBank/DDBJ databases">
        <title>The diversity of Class Acidimicrobiia in South China Sea sediment environments and the proposal of Iamia marina sp. nov., a novel species of the genus Iamia.</title>
        <authorList>
            <person name="He Y."/>
            <person name="Tian X."/>
        </authorList>
    </citation>
    <scope>NUCLEOTIDE SEQUENCE</scope>
    <source>
        <strain evidence="12">DSM 19957</strain>
    </source>
</reference>
<dbReference type="InterPro" id="IPR033656">
    <property type="entry name" value="HisRS_anticodon"/>
</dbReference>
<keyword evidence="13" id="KW-1185">Reference proteome</keyword>
<evidence type="ECO:0000256" key="10">
    <source>
        <dbReference type="PIRSR" id="PIRSR001549-1"/>
    </source>
</evidence>
<name>A0AAE9Y4X6_9ACTN</name>
<feature type="binding site" evidence="10">
    <location>
        <begin position="86"/>
        <end position="88"/>
    </location>
    <ligand>
        <name>L-histidine</name>
        <dbReference type="ChEBI" id="CHEBI:57595"/>
    </ligand>
</feature>
<dbReference type="HAMAP" id="MF_00127">
    <property type="entry name" value="His_tRNA_synth"/>
    <property type="match status" value="1"/>
</dbReference>
<dbReference type="Proteomes" id="UP001216390">
    <property type="component" value="Chromosome"/>
</dbReference>
<evidence type="ECO:0000256" key="2">
    <source>
        <dbReference type="ARBA" id="ARBA00022490"/>
    </source>
</evidence>
<dbReference type="InterPro" id="IPR045864">
    <property type="entry name" value="aa-tRNA-synth_II/BPL/LPL"/>
</dbReference>
<feature type="binding site" evidence="10">
    <location>
        <begin position="300"/>
        <end position="301"/>
    </location>
    <ligand>
        <name>L-histidine</name>
        <dbReference type="ChEBI" id="CHEBI:57595"/>
    </ligand>
</feature>
<dbReference type="PIRSF" id="PIRSF001549">
    <property type="entry name" value="His-tRNA_synth"/>
    <property type="match status" value="1"/>
</dbReference>
<evidence type="ECO:0000259" key="11">
    <source>
        <dbReference type="PROSITE" id="PS50862"/>
    </source>
</evidence>
<dbReference type="GO" id="GO:0004821">
    <property type="term" value="F:histidine-tRNA ligase activity"/>
    <property type="evidence" value="ECO:0007669"/>
    <property type="project" value="UniProtKB-UniRule"/>
</dbReference>
<feature type="domain" description="Aminoacyl-transfer RNA synthetases class-II family profile" evidence="11">
    <location>
        <begin position="38"/>
        <end position="375"/>
    </location>
</feature>
<keyword evidence="6 9" id="KW-0648">Protein biosynthesis</keyword>
<evidence type="ECO:0000256" key="4">
    <source>
        <dbReference type="ARBA" id="ARBA00022741"/>
    </source>
</evidence>
<dbReference type="PROSITE" id="PS50862">
    <property type="entry name" value="AA_TRNA_LIGASE_II"/>
    <property type="match status" value="1"/>
</dbReference>
<dbReference type="CDD" id="cd00859">
    <property type="entry name" value="HisRS_anticodon"/>
    <property type="match status" value="1"/>
</dbReference>
<dbReference type="InterPro" id="IPR006195">
    <property type="entry name" value="aa-tRNA-synth_II"/>
</dbReference>
<evidence type="ECO:0000256" key="9">
    <source>
        <dbReference type="HAMAP-Rule" id="MF_00127"/>
    </source>
</evidence>
<comment type="subcellular location">
    <subcellularLocation>
        <location evidence="9">Cytoplasm</location>
    </subcellularLocation>
</comment>
<dbReference type="InterPro" id="IPR004516">
    <property type="entry name" value="HisRS/HisZ"/>
</dbReference>
<dbReference type="InterPro" id="IPR015807">
    <property type="entry name" value="His-tRNA-ligase"/>
</dbReference>
<evidence type="ECO:0000313" key="12">
    <source>
        <dbReference type="EMBL" id="WCO66484.1"/>
    </source>
</evidence>
<evidence type="ECO:0000256" key="8">
    <source>
        <dbReference type="ARBA" id="ARBA00047639"/>
    </source>
</evidence>
<comment type="catalytic activity">
    <reaction evidence="8 9">
        <text>tRNA(His) + L-histidine + ATP = L-histidyl-tRNA(His) + AMP + diphosphate + H(+)</text>
        <dbReference type="Rhea" id="RHEA:17313"/>
        <dbReference type="Rhea" id="RHEA-COMP:9665"/>
        <dbReference type="Rhea" id="RHEA-COMP:9689"/>
        <dbReference type="ChEBI" id="CHEBI:15378"/>
        <dbReference type="ChEBI" id="CHEBI:30616"/>
        <dbReference type="ChEBI" id="CHEBI:33019"/>
        <dbReference type="ChEBI" id="CHEBI:57595"/>
        <dbReference type="ChEBI" id="CHEBI:78442"/>
        <dbReference type="ChEBI" id="CHEBI:78527"/>
        <dbReference type="ChEBI" id="CHEBI:456215"/>
        <dbReference type="EC" id="6.1.1.21"/>
    </reaction>
</comment>
<dbReference type="Pfam" id="PF03129">
    <property type="entry name" value="HGTP_anticodon"/>
    <property type="match status" value="1"/>
</dbReference>
<feature type="binding site" evidence="10">
    <location>
        <position position="296"/>
    </location>
    <ligand>
        <name>L-histidine</name>
        <dbReference type="ChEBI" id="CHEBI:57595"/>
    </ligand>
</feature>
<keyword evidence="7 9" id="KW-0030">Aminoacyl-tRNA synthetase</keyword>
<evidence type="ECO:0000256" key="1">
    <source>
        <dbReference type="ARBA" id="ARBA00008226"/>
    </source>
</evidence>
<dbReference type="EC" id="6.1.1.21" evidence="9"/>
<evidence type="ECO:0000256" key="5">
    <source>
        <dbReference type="ARBA" id="ARBA00022840"/>
    </source>
</evidence>
<dbReference type="GO" id="GO:0005524">
    <property type="term" value="F:ATP binding"/>
    <property type="evidence" value="ECO:0007669"/>
    <property type="project" value="UniProtKB-UniRule"/>
</dbReference>
<keyword evidence="3 9" id="KW-0436">Ligase</keyword>
<comment type="subunit">
    <text evidence="9">Homodimer.</text>
</comment>
<proteinExistence type="inferred from homology"/>
<evidence type="ECO:0000256" key="6">
    <source>
        <dbReference type="ARBA" id="ARBA00022917"/>
    </source>
</evidence>
<dbReference type="InterPro" id="IPR036621">
    <property type="entry name" value="Anticodon-bd_dom_sf"/>
</dbReference>
<keyword evidence="4 9" id="KW-0547">Nucleotide-binding</keyword>
<dbReference type="PANTHER" id="PTHR11476">
    <property type="entry name" value="HISTIDYL-TRNA SYNTHETASE"/>
    <property type="match status" value="1"/>
</dbReference>
<dbReference type="PANTHER" id="PTHR11476:SF7">
    <property type="entry name" value="HISTIDINE--TRNA LIGASE"/>
    <property type="match status" value="1"/>
</dbReference>
<dbReference type="SUPFAM" id="SSF55681">
    <property type="entry name" value="Class II aaRS and biotin synthetases"/>
    <property type="match status" value="1"/>
</dbReference>
<dbReference type="Gene3D" id="3.40.50.800">
    <property type="entry name" value="Anticodon-binding domain"/>
    <property type="match status" value="1"/>
</dbReference>
<dbReference type="SUPFAM" id="SSF52954">
    <property type="entry name" value="Class II aaRS ABD-related"/>
    <property type="match status" value="1"/>
</dbReference>
<dbReference type="AlphaFoldDB" id="A0AAE9Y4X6"/>
<dbReference type="KEGG" id="ima:PO878_18455"/>
<comment type="similarity">
    <text evidence="1 9">Belongs to the class-II aminoacyl-tRNA synthetase family.</text>
</comment>
<keyword evidence="5 9" id="KW-0067">ATP-binding</keyword>
<accession>A0AAE9Y4X6</accession>
<dbReference type="CDD" id="cd00773">
    <property type="entry name" value="HisRS-like_core"/>
    <property type="match status" value="1"/>
</dbReference>
<dbReference type="RefSeq" id="WP_272736007.1">
    <property type="nucleotide sequence ID" value="NZ_CP116942.1"/>
</dbReference>
<dbReference type="GO" id="GO:0005737">
    <property type="term" value="C:cytoplasm"/>
    <property type="evidence" value="ECO:0007669"/>
    <property type="project" value="UniProtKB-SubCell"/>
</dbReference>
<dbReference type="Pfam" id="PF13393">
    <property type="entry name" value="tRNA-synt_His"/>
    <property type="match status" value="1"/>
</dbReference>
<dbReference type="Gene3D" id="3.30.930.10">
    <property type="entry name" value="Bira Bifunctional Protein, Domain 2"/>
    <property type="match status" value="1"/>
</dbReference>
<feature type="binding site" evidence="10">
    <location>
        <position position="116"/>
    </location>
    <ligand>
        <name>L-histidine</name>
        <dbReference type="ChEBI" id="CHEBI:57595"/>
    </ligand>
</feature>
<dbReference type="InterPro" id="IPR004154">
    <property type="entry name" value="Anticodon-bd"/>
</dbReference>
<dbReference type="InterPro" id="IPR041715">
    <property type="entry name" value="HisRS-like_core"/>
</dbReference>
<evidence type="ECO:0000313" key="13">
    <source>
        <dbReference type="Proteomes" id="UP001216390"/>
    </source>
</evidence>
<dbReference type="NCBIfam" id="TIGR00442">
    <property type="entry name" value="hisS"/>
    <property type="match status" value="1"/>
</dbReference>
<dbReference type="GO" id="GO:0006427">
    <property type="term" value="P:histidyl-tRNA aminoacylation"/>
    <property type="evidence" value="ECO:0007669"/>
    <property type="project" value="UniProtKB-UniRule"/>
</dbReference>
<keyword evidence="2 9" id="KW-0963">Cytoplasm</keyword>
<gene>
    <name evidence="9 12" type="primary">hisS</name>
    <name evidence="12" type="ORF">PO878_18455</name>
</gene>